<dbReference type="PANTHER" id="PTHR11629">
    <property type="entry name" value="VACUOLAR PROTON ATPASES"/>
    <property type="match status" value="1"/>
</dbReference>
<feature type="transmembrane region" description="Helical" evidence="9">
    <location>
        <begin position="413"/>
        <end position="446"/>
    </location>
</feature>
<dbReference type="Pfam" id="PF01496">
    <property type="entry name" value="V_ATPase_I"/>
    <property type="match status" value="1"/>
</dbReference>
<evidence type="ECO:0000256" key="6">
    <source>
        <dbReference type="ARBA" id="ARBA00022989"/>
    </source>
</evidence>
<evidence type="ECO:0000256" key="9">
    <source>
        <dbReference type="RuleBase" id="RU361189"/>
    </source>
</evidence>
<dbReference type="GO" id="GO:0051117">
    <property type="term" value="F:ATPase binding"/>
    <property type="evidence" value="ECO:0007669"/>
    <property type="project" value="TreeGrafter"/>
</dbReference>
<dbReference type="AlphaFoldDB" id="A0A1Y2DIE7"/>
<evidence type="ECO:0000256" key="10">
    <source>
        <dbReference type="SAM" id="Coils"/>
    </source>
</evidence>
<evidence type="ECO:0000256" key="1">
    <source>
        <dbReference type="ARBA" id="ARBA00004141"/>
    </source>
</evidence>
<dbReference type="PIRSF" id="PIRSF001293">
    <property type="entry name" value="ATP6V0A1"/>
    <property type="match status" value="1"/>
</dbReference>
<sequence length="823" mass="93847">MENTTQTPETTFLRSDVMSLAQFYIPSEISKQTVGALGELGLVQFRDLNKDVNAFQRAFVSDIRHYDEVSRQIRFLKNQIEREDIKIKKCSAEESGVSKSPKELEELEQKVSETEKVVLELNENQRTLDKRYLELTEMRHVIKVTDEFFESSNVKSLQENNLNSESTTGLLKEESTSNAAELEAGKKSNVSFVAGVIPREKVNSFERLLWRMLRGNLYMKNAEIEEPIKDPETNELVEKNVFIVFVHGQVLLNKIKKLCESVGATIYPVSESAEQRNEESIEVLARIEDLDQVLNNTRETRLNKLKEIAQNIDAWNTVIRKEKAIYNVMNLLKTDKNSMIAEGWVPTNKIPQIQQCLRDAAEATGSNVTPIMNEVSYRSVPPTYNVTNKFTKCFQSIVDSYGVANYREINPALYTIITFPFLFAIMFGDIGHGVLMFLAALAMVIFEKKLANYKNEIFEMIYTGRYVILLMGAFSIFTGLVYNDCFSKPLNIFTQNTYNFRDTGNYTEPGFVEQVGTATDRVYAFGMDPAWVSAENKLIFQNSYKMKMSVVIGVAHMLFGTIISFFNYWHFRSFGEILVVFLPELLYMGCIFGYLAFAIIYKWCTHWEGSQAPGLMNMLIYMFLSPGSVDKDEELYSNQATVQVILLLIAVISIPVLLLGRPILQKITNKNRNVEGELPTANETVAISERDYKPPVWSFSESFINQAVHTIEYCLSGISHTASYLRLWALSLAHGQLSEVLWDMLLNNVLKLDLNVVLKAIALFAIIGAWLGLTVAILLIMEGLSAFLHALRLHWVEFNSKFYKGEGYKFTPFSFRKILKKSE</sequence>
<reference evidence="11 12" key="1">
    <citation type="submission" date="2016-08" db="EMBL/GenBank/DDBJ databases">
        <title>A Parts List for Fungal Cellulosomes Revealed by Comparative Genomics.</title>
        <authorList>
            <consortium name="DOE Joint Genome Institute"/>
            <person name="Haitjema C.H."/>
            <person name="Gilmore S.P."/>
            <person name="Henske J.K."/>
            <person name="Solomon K.V."/>
            <person name="De Groot R."/>
            <person name="Kuo A."/>
            <person name="Mondo S.J."/>
            <person name="Salamov A.A."/>
            <person name="Labutti K."/>
            <person name="Zhao Z."/>
            <person name="Chiniquy J."/>
            <person name="Barry K."/>
            <person name="Brewer H.M."/>
            <person name="Purvine S.O."/>
            <person name="Wright A.T."/>
            <person name="Boxma B."/>
            <person name="Van Alen T."/>
            <person name="Hackstein J.H."/>
            <person name="Baker S.E."/>
            <person name="Grigoriev I.V."/>
            <person name="O'Malley M.A."/>
        </authorList>
    </citation>
    <scope>NUCLEOTIDE SEQUENCE [LARGE SCALE GENOMIC DNA]</scope>
    <source>
        <strain evidence="11 12">G1</strain>
    </source>
</reference>
<dbReference type="OrthoDB" id="10264220at2759"/>
<evidence type="ECO:0000256" key="7">
    <source>
        <dbReference type="ARBA" id="ARBA00023065"/>
    </source>
</evidence>
<evidence type="ECO:0000313" key="12">
    <source>
        <dbReference type="Proteomes" id="UP000193920"/>
    </source>
</evidence>
<feature type="transmembrane region" description="Helical" evidence="9">
    <location>
        <begin position="760"/>
        <end position="781"/>
    </location>
</feature>
<dbReference type="InterPro" id="IPR002490">
    <property type="entry name" value="V-ATPase_116kDa_su"/>
</dbReference>
<keyword evidence="5 9" id="KW-0375">Hydrogen ion transport</keyword>
<dbReference type="InterPro" id="IPR026028">
    <property type="entry name" value="V-type_ATPase_116kDa_su_euka"/>
</dbReference>
<evidence type="ECO:0000313" key="11">
    <source>
        <dbReference type="EMBL" id="ORY59009.1"/>
    </source>
</evidence>
<dbReference type="PANTHER" id="PTHR11629:SF63">
    <property type="entry name" value="V-TYPE PROTON ATPASE SUBUNIT A"/>
    <property type="match status" value="1"/>
</dbReference>
<dbReference type="STRING" id="1754190.A0A1Y2DIE7"/>
<name>A0A1Y2DIE7_9FUNG</name>
<evidence type="ECO:0000256" key="5">
    <source>
        <dbReference type="ARBA" id="ARBA00022781"/>
    </source>
</evidence>
<keyword evidence="6 9" id="KW-1133">Transmembrane helix</keyword>
<keyword evidence="8 9" id="KW-0472">Membrane</keyword>
<dbReference type="Proteomes" id="UP000193920">
    <property type="component" value="Unassembled WGS sequence"/>
</dbReference>
<gene>
    <name evidence="11" type="ORF">LY90DRAFT_248697</name>
</gene>
<feature type="transmembrane region" description="Helical" evidence="9">
    <location>
        <begin position="550"/>
        <end position="571"/>
    </location>
</feature>
<comment type="subcellular location">
    <subcellularLocation>
        <location evidence="1">Membrane</location>
        <topology evidence="1">Multi-pass membrane protein</topology>
    </subcellularLocation>
</comment>
<feature type="transmembrane region" description="Helical" evidence="9">
    <location>
        <begin position="466"/>
        <end position="483"/>
    </location>
</feature>
<dbReference type="GO" id="GO:0046961">
    <property type="term" value="F:proton-transporting ATPase activity, rotational mechanism"/>
    <property type="evidence" value="ECO:0007669"/>
    <property type="project" value="InterPro"/>
</dbReference>
<keyword evidence="4 9" id="KW-0812">Transmembrane</keyword>
<comment type="caution">
    <text evidence="11">The sequence shown here is derived from an EMBL/GenBank/DDBJ whole genome shotgun (WGS) entry which is preliminary data.</text>
</comment>
<keyword evidence="3 9" id="KW-0813">Transport</keyword>
<evidence type="ECO:0000256" key="3">
    <source>
        <dbReference type="ARBA" id="ARBA00022448"/>
    </source>
</evidence>
<comment type="similarity">
    <text evidence="2 9">Belongs to the V-ATPase 116 kDa subunit family.</text>
</comment>
<accession>A0A1Y2DIE7</accession>
<keyword evidence="10" id="KW-0175">Coiled coil</keyword>
<feature type="transmembrane region" description="Helical" evidence="9">
    <location>
        <begin position="577"/>
        <end position="600"/>
    </location>
</feature>
<protein>
    <recommendedName>
        <fullName evidence="9">V-type proton ATPase subunit a</fullName>
    </recommendedName>
</protein>
<feature type="transmembrane region" description="Helical" evidence="9">
    <location>
        <begin position="641"/>
        <end position="660"/>
    </location>
</feature>
<feature type="coiled-coil region" evidence="10">
    <location>
        <begin position="66"/>
        <end position="124"/>
    </location>
</feature>
<comment type="function">
    <text evidence="9">Essential component of the vacuolar proton pump (V-ATPase), a multimeric enzyme that catalyzes the translocation of protons across the membranes. Required for assembly and activity of the V-ATPase.</text>
</comment>
<evidence type="ECO:0000256" key="2">
    <source>
        <dbReference type="ARBA" id="ARBA00009904"/>
    </source>
</evidence>
<dbReference type="EMBL" id="MCOG01000065">
    <property type="protein sequence ID" value="ORY59009.1"/>
    <property type="molecule type" value="Genomic_DNA"/>
</dbReference>
<keyword evidence="12" id="KW-1185">Reference proteome</keyword>
<dbReference type="GO" id="GO:0007035">
    <property type="term" value="P:vacuolar acidification"/>
    <property type="evidence" value="ECO:0007669"/>
    <property type="project" value="TreeGrafter"/>
</dbReference>
<evidence type="ECO:0000256" key="4">
    <source>
        <dbReference type="ARBA" id="ARBA00022692"/>
    </source>
</evidence>
<keyword evidence="7 9" id="KW-0406">Ion transport</keyword>
<organism evidence="11 12">
    <name type="scientific">Neocallimastix californiae</name>
    <dbReference type="NCBI Taxonomy" id="1754190"/>
    <lineage>
        <taxon>Eukaryota</taxon>
        <taxon>Fungi</taxon>
        <taxon>Fungi incertae sedis</taxon>
        <taxon>Chytridiomycota</taxon>
        <taxon>Chytridiomycota incertae sedis</taxon>
        <taxon>Neocallimastigomycetes</taxon>
        <taxon>Neocallimastigales</taxon>
        <taxon>Neocallimastigaceae</taxon>
        <taxon>Neocallimastix</taxon>
    </lineage>
</organism>
<evidence type="ECO:0000256" key="8">
    <source>
        <dbReference type="ARBA" id="ARBA00023136"/>
    </source>
</evidence>
<dbReference type="GO" id="GO:0000220">
    <property type="term" value="C:vacuolar proton-transporting V-type ATPase, V0 domain"/>
    <property type="evidence" value="ECO:0007669"/>
    <property type="project" value="InterPro"/>
</dbReference>
<dbReference type="GO" id="GO:0000329">
    <property type="term" value="C:fungal-type vacuole membrane"/>
    <property type="evidence" value="ECO:0007669"/>
    <property type="project" value="TreeGrafter"/>
</dbReference>
<proteinExistence type="inferred from homology"/>